<protein>
    <submittedName>
        <fullName evidence="3">SGNH/GDSL hydrolase family protein</fullName>
    </submittedName>
</protein>
<dbReference type="CDD" id="cd01823">
    <property type="entry name" value="SEST_like"/>
    <property type="match status" value="1"/>
</dbReference>
<dbReference type="RefSeq" id="WP_248866722.1">
    <property type="nucleotide sequence ID" value="NZ_CP086322.1"/>
</dbReference>
<sequence>MSRSRMPTTARLTLAGAAALAMAGAALAPPSPARADPAGRPEYVALGDSYSAGVFVRRWDEQDGCGRSYRNYPHQVAERLGYALKDVTCGGAEVGDGVLQRQPASKVYGPPTTPPKGGWSARPAQVDALSSGTRVVTVSVGGNSIGFGSILAKCVAEGSSSSQPAPCQDYFTSGDGAQWLKKRRDQLDRDLGHMMDVIRGRAPNAKVAVVGYPAIAAKSAGCDFLNWKQLGTIKKADISWIDRFERDVNALLEKHATDHDADYVDTYGPSAAHGVCESGGAKWMYGIRDDLTGDGDQADKPSEKCRKIPGTAEACTLVHPNARGLDNQARQVIRALASGG</sequence>
<dbReference type="Pfam" id="PF13472">
    <property type="entry name" value="Lipase_GDSL_2"/>
    <property type="match status" value="1"/>
</dbReference>
<organism evidence="3 4">
    <name type="scientific">Streptomyces halobius</name>
    <dbReference type="NCBI Taxonomy" id="2879846"/>
    <lineage>
        <taxon>Bacteria</taxon>
        <taxon>Bacillati</taxon>
        <taxon>Actinomycetota</taxon>
        <taxon>Actinomycetes</taxon>
        <taxon>Kitasatosporales</taxon>
        <taxon>Streptomycetaceae</taxon>
        <taxon>Streptomyces</taxon>
    </lineage>
</organism>
<feature type="chain" id="PRO_5045189073" evidence="1">
    <location>
        <begin position="29"/>
        <end position="340"/>
    </location>
</feature>
<dbReference type="GO" id="GO:0016787">
    <property type="term" value="F:hydrolase activity"/>
    <property type="evidence" value="ECO:0007669"/>
    <property type="project" value="UniProtKB-KW"/>
</dbReference>
<proteinExistence type="predicted"/>
<evidence type="ECO:0000259" key="2">
    <source>
        <dbReference type="Pfam" id="PF13472"/>
    </source>
</evidence>
<dbReference type="InterPro" id="IPR037460">
    <property type="entry name" value="SEST-like"/>
</dbReference>
<dbReference type="SUPFAM" id="SSF52266">
    <property type="entry name" value="SGNH hydrolase"/>
    <property type="match status" value="1"/>
</dbReference>
<dbReference type="Proteomes" id="UP000830115">
    <property type="component" value="Chromosome"/>
</dbReference>
<gene>
    <name evidence="3" type="ORF">K9S39_31595</name>
</gene>
<dbReference type="Gene3D" id="3.40.50.1110">
    <property type="entry name" value="SGNH hydrolase"/>
    <property type="match status" value="1"/>
</dbReference>
<feature type="domain" description="SGNH hydrolase-type esterase" evidence="2">
    <location>
        <begin position="45"/>
        <end position="324"/>
    </location>
</feature>
<keyword evidence="3" id="KW-0378">Hydrolase</keyword>
<dbReference type="EMBL" id="CP086322">
    <property type="protein sequence ID" value="UQA95809.1"/>
    <property type="molecule type" value="Genomic_DNA"/>
</dbReference>
<keyword evidence="1" id="KW-0732">Signal</keyword>
<evidence type="ECO:0000313" key="4">
    <source>
        <dbReference type="Proteomes" id="UP000830115"/>
    </source>
</evidence>
<feature type="signal peptide" evidence="1">
    <location>
        <begin position="1"/>
        <end position="28"/>
    </location>
</feature>
<evidence type="ECO:0000313" key="3">
    <source>
        <dbReference type="EMBL" id="UQA95809.1"/>
    </source>
</evidence>
<reference evidence="3" key="1">
    <citation type="submission" date="2021-10" db="EMBL/GenBank/DDBJ databases">
        <title>Streptomyces nigrumlapis sp.nov.,an antimicrobial producing actinobacterium isolated from Black Gobi rocks.</title>
        <authorList>
            <person name="Wen Y."/>
            <person name="Zhang W."/>
            <person name="Liu X.G."/>
        </authorList>
    </citation>
    <scope>NUCLEOTIDE SEQUENCE</scope>
    <source>
        <strain evidence="3">ST13-2-2</strain>
    </source>
</reference>
<dbReference type="InterPro" id="IPR013830">
    <property type="entry name" value="SGNH_hydro"/>
</dbReference>
<name>A0ABY4MDF6_9ACTN</name>
<dbReference type="InterPro" id="IPR036514">
    <property type="entry name" value="SGNH_hydro_sf"/>
</dbReference>
<keyword evidence="4" id="KW-1185">Reference proteome</keyword>
<dbReference type="PANTHER" id="PTHR37981:SF1">
    <property type="entry name" value="SGNH HYDROLASE-TYPE ESTERASE DOMAIN-CONTAINING PROTEIN"/>
    <property type="match status" value="1"/>
</dbReference>
<evidence type="ECO:0000256" key="1">
    <source>
        <dbReference type="SAM" id="SignalP"/>
    </source>
</evidence>
<accession>A0ABY4MDF6</accession>
<dbReference type="PANTHER" id="PTHR37981">
    <property type="entry name" value="LIPASE 2"/>
    <property type="match status" value="1"/>
</dbReference>